<gene>
    <name evidence="1" type="ORF">OV079_50495</name>
</gene>
<protein>
    <submittedName>
        <fullName evidence="1">Uncharacterized protein</fullName>
    </submittedName>
</protein>
<dbReference type="RefSeq" id="WP_267777698.1">
    <property type="nucleotide sequence ID" value="NZ_JAPNKE010000002.1"/>
</dbReference>
<name>A0A9X3F0A9_9BACT</name>
<reference evidence="1" key="1">
    <citation type="submission" date="2022-11" db="EMBL/GenBank/DDBJ databases">
        <title>Minimal conservation of predation-associated metabolite biosynthetic gene clusters underscores biosynthetic potential of Myxococcota including descriptions for ten novel species: Archangium lansinium sp. nov., Myxococcus landrumus sp. nov., Nannocystis bai.</title>
        <authorList>
            <person name="Ahearne A."/>
            <person name="Stevens C."/>
            <person name="Phillips K."/>
        </authorList>
    </citation>
    <scope>NUCLEOTIDE SEQUENCE</scope>
    <source>
        <strain evidence="1">Na p29</strain>
    </source>
</reference>
<proteinExistence type="predicted"/>
<comment type="caution">
    <text evidence="1">The sequence shown here is derived from an EMBL/GenBank/DDBJ whole genome shotgun (WGS) entry which is preliminary data.</text>
</comment>
<sequence>MSEKLSENPGVPAVFVPAALVVGRPSIVRGPRSPSVTAAGVSAFCSPVADGAGGWDRSRAMRVACSSGPADLVAAAGTVSDGLNILAMISFLISPIASVRSAFSPLASASYSVISMVMAPCSRNHSRVASSSALITAY</sequence>
<evidence type="ECO:0000313" key="1">
    <source>
        <dbReference type="EMBL" id="MCY1013628.1"/>
    </source>
</evidence>
<accession>A0A9X3F0A9</accession>
<evidence type="ECO:0000313" key="2">
    <source>
        <dbReference type="Proteomes" id="UP001150924"/>
    </source>
</evidence>
<keyword evidence="2" id="KW-1185">Reference proteome</keyword>
<dbReference type="EMBL" id="JAPNKE010000002">
    <property type="protein sequence ID" value="MCY1013628.1"/>
    <property type="molecule type" value="Genomic_DNA"/>
</dbReference>
<dbReference type="AlphaFoldDB" id="A0A9X3F0A9"/>
<dbReference type="Proteomes" id="UP001150924">
    <property type="component" value="Unassembled WGS sequence"/>
</dbReference>
<organism evidence="1 2">
    <name type="scientific">Nannocystis pusilla</name>
    <dbReference type="NCBI Taxonomy" id="889268"/>
    <lineage>
        <taxon>Bacteria</taxon>
        <taxon>Pseudomonadati</taxon>
        <taxon>Myxococcota</taxon>
        <taxon>Polyangia</taxon>
        <taxon>Nannocystales</taxon>
        <taxon>Nannocystaceae</taxon>
        <taxon>Nannocystis</taxon>
    </lineage>
</organism>